<evidence type="ECO:0000313" key="3">
    <source>
        <dbReference type="Proteomes" id="UP000078046"/>
    </source>
</evidence>
<comment type="caution">
    <text evidence="2">The sequence shown here is derived from an EMBL/GenBank/DDBJ whole genome shotgun (WGS) entry which is preliminary data.</text>
</comment>
<protein>
    <submittedName>
        <fullName evidence="2">Uncharacterized protein</fullName>
    </submittedName>
</protein>
<keyword evidence="3" id="KW-1185">Reference proteome</keyword>
<accession>A0A177B2P8</accession>
<reference evidence="2 3" key="1">
    <citation type="submission" date="2016-04" db="EMBL/GenBank/DDBJ databases">
        <title>The genome of Intoshia linei affirms orthonectids as highly simplified spiralians.</title>
        <authorList>
            <person name="Mikhailov K.V."/>
            <person name="Slusarev G.S."/>
            <person name="Nikitin M.A."/>
            <person name="Logacheva M.D."/>
            <person name="Penin A."/>
            <person name="Aleoshin V."/>
            <person name="Panchin Y.V."/>
        </authorList>
    </citation>
    <scope>NUCLEOTIDE SEQUENCE [LARGE SCALE GENOMIC DNA]</scope>
    <source>
        <strain evidence="2">Intl2013</strain>
        <tissue evidence="2">Whole animal</tissue>
    </source>
</reference>
<feature type="region of interest" description="Disordered" evidence="1">
    <location>
        <begin position="1"/>
        <end position="27"/>
    </location>
</feature>
<dbReference type="AlphaFoldDB" id="A0A177B2P8"/>
<evidence type="ECO:0000313" key="2">
    <source>
        <dbReference type="EMBL" id="OAF68555.1"/>
    </source>
</evidence>
<gene>
    <name evidence="2" type="ORF">A3Q56_03723</name>
</gene>
<dbReference type="EMBL" id="LWCA01000425">
    <property type="protein sequence ID" value="OAF68555.1"/>
    <property type="molecule type" value="Genomic_DNA"/>
</dbReference>
<dbReference type="Proteomes" id="UP000078046">
    <property type="component" value="Unassembled WGS sequence"/>
</dbReference>
<name>A0A177B2P8_9BILA</name>
<proteinExistence type="predicted"/>
<organism evidence="2 3">
    <name type="scientific">Intoshia linei</name>
    <dbReference type="NCBI Taxonomy" id="1819745"/>
    <lineage>
        <taxon>Eukaryota</taxon>
        <taxon>Metazoa</taxon>
        <taxon>Spiralia</taxon>
        <taxon>Lophotrochozoa</taxon>
        <taxon>Mesozoa</taxon>
        <taxon>Orthonectida</taxon>
        <taxon>Rhopaluridae</taxon>
        <taxon>Intoshia</taxon>
    </lineage>
</organism>
<evidence type="ECO:0000256" key="1">
    <source>
        <dbReference type="SAM" id="MobiDB-lite"/>
    </source>
</evidence>
<sequence length="27" mass="3075">MIDRGIKSEVQSKPVGLSPESNRLNYR</sequence>